<sequence length="79" mass="8757">MNGPQEAGRWQTLNTPGLHLFPADRYTCLYPGPLHFNPVNPAHQSQSFQSSLKTVQLSPHQAHCLRSSQNYFGPAAVVL</sequence>
<reference evidence="1" key="2">
    <citation type="submission" date="2020-11" db="EMBL/GenBank/DDBJ databases">
        <authorList>
            <person name="McCartney M.A."/>
            <person name="Auch B."/>
            <person name="Kono T."/>
            <person name="Mallez S."/>
            <person name="Becker A."/>
            <person name="Gohl D.M."/>
            <person name="Silverstein K.A.T."/>
            <person name="Koren S."/>
            <person name="Bechman K.B."/>
            <person name="Herman A."/>
            <person name="Abrahante J.E."/>
            <person name="Garbe J."/>
        </authorList>
    </citation>
    <scope>NUCLEOTIDE SEQUENCE</scope>
    <source>
        <strain evidence="1">Duluth1</strain>
        <tissue evidence="1">Whole animal</tissue>
    </source>
</reference>
<reference evidence="1" key="1">
    <citation type="journal article" date="2019" name="bioRxiv">
        <title>The Genome of the Zebra Mussel, Dreissena polymorpha: A Resource for Invasive Species Research.</title>
        <authorList>
            <person name="McCartney M.A."/>
            <person name="Auch B."/>
            <person name="Kono T."/>
            <person name="Mallez S."/>
            <person name="Zhang Y."/>
            <person name="Obille A."/>
            <person name="Becker A."/>
            <person name="Abrahante J.E."/>
            <person name="Garbe J."/>
            <person name="Badalamenti J.P."/>
            <person name="Herman A."/>
            <person name="Mangelson H."/>
            <person name="Liachko I."/>
            <person name="Sullivan S."/>
            <person name="Sone E.D."/>
            <person name="Koren S."/>
            <person name="Silverstein K.A.T."/>
            <person name="Beckman K.B."/>
            <person name="Gohl D.M."/>
        </authorList>
    </citation>
    <scope>NUCLEOTIDE SEQUENCE</scope>
    <source>
        <strain evidence="1">Duluth1</strain>
        <tissue evidence="1">Whole animal</tissue>
    </source>
</reference>
<keyword evidence="2" id="KW-1185">Reference proteome</keyword>
<comment type="caution">
    <text evidence="1">The sequence shown here is derived from an EMBL/GenBank/DDBJ whole genome shotgun (WGS) entry which is preliminary data.</text>
</comment>
<dbReference type="AlphaFoldDB" id="A0A9D4D462"/>
<gene>
    <name evidence="1" type="ORF">DPMN_044283</name>
</gene>
<evidence type="ECO:0000313" key="2">
    <source>
        <dbReference type="Proteomes" id="UP000828390"/>
    </source>
</evidence>
<evidence type="ECO:0000313" key="1">
    <source>
        <dbReference type="EMBL" id="KAH3737690.1"/>
    </source>
</evidence>
<organism evidence="1 2">
    <name type="scientific">Dreissena polymorpha</name>
    <name type="common">Zebra mussel</name>
    <name type="synonym">Mytilus polymorpha</name>
    <dbReference type="NCBI Taxonomy" id="45954"/>
    <lineage>
        <taxon>Eukaryota</taxon>
        <taxon>Metazoa</taxon>
        <taxon>Spiralia</taxon>
        <taxon>Lophotrochozoa</taxon>
        <taxon>Mollusca</taxon>
        <taxon>Bivalvia</taxon>
        <taxon>Autobranchia</taxon>
        <taxon>Heteroconchia</taxon>
        <taxon>Euheterodonta</taxon>
        <taxon>Imparidentia</taxon>
        <taxon>Neoheterodontei</taxon>
        <taxon>Myida</taxon>
        <taxon>Dreissenoidea</taxon>
        <taxon>Dreissenidae</taxon>
        <taxon>Dreissena</taxon>
    </lineage>
</organism>
<name>A0A9D4D462_DREPO</name>
<accession>A0A9D4D462</accession>
<dbReference type="Proteomes" id="UP000828390">
    <property type="component" value="Unassembled WGS sequence"/>
</dbReference>
<proteinExistence type="predicted"/>
<dbReference type="EMBL" id="JAIWYP010000011">
    <property type="protein sequence ID" value="KAH3737690.1"/>
    <property type="molecule type" value="Genomic_DNA"/>
</dbReference>
<protein>
    <submittedName>
        <fullName evidence="1">Uncharacterized protein</fullName>
    </submittedName>
</protein>